<dbReference type="GO" id="GO:0000159">
    <property type="term" value="C:protein phosphatase type 2A complex"/>
    <property type="evidence" value="ECO:0007669"/>
    <property type="project" value="TreeGrafter"/>
</dbReference>
<sequence length="575" mass="64458">MVGLKKFQEGMSSDDIEEKLKYVRQVVDVAKELGRDETINTLIPFLNDWCPENDDEALTELAKEVYHLKEVFSADDMKYVLPILKHLATTEEVVVREAAVDSINRIVEDMSPAVVRDELISVIDGLFKDEWFTPRVSSASLVAKVYAKISLLSGSEDVSEPLKNLRDGYFNLCRDDTPMVRRAAAKNMSAVFAACADEFVPAFVAQYEDYYNSDDEATKLTLMSFTKELLHRCKDEGDRAKILTIFQNSLEARSYKVREAAALEVGAVATILGDAEFLRLLLEPYVELLKDNNSEVKKNAISQMTPLAKCLAKDTFLQKLYQFLPSLATDANHEIAEQVTSVVIDIGPIFPDKVSALFDLLLQAPSPEVRLLLLRRLDEVALTPALVNRVVLEESLDGPDWRVREEVAKHMAYLMTAMKDTPELAKLLDIYLRLFVDAVSRVRETCRLSVPKIIAALGADFAFEKIISALEKQYEESSSYLLKFNILYTYELVVRALPADARVAPLLATLVTEMNNSVPNIRFISCRILSNLSDVLPADVKTKAIAKMTELQKDVDRDVRFYAASGLKKLAGESA</sequence>
<evidence type="ECO:0000313" key="4">
    <source>
        <dbReference type="Proteomes" id="UP000078348"/>
    </source>
</evidence>
<dbReference type="PANTHER" id="PTHR10648">
    <property type="entry name" value="SERINE/THREONINE-PROTEIN PHOSPHATASE PP2A 65 KDA REGULATORY SUBUNIT"/>
    <property type="match status" value="1"/>
</dbReference>
<dbReference type="GO" id="GO:0019888">
    <property type="term" value="F:protein phosphatase regulator activity"/>
    <property type="evidence" value="ECO:0007669"/>
    <property type="project" value="TreeGrafter"/>
</dbReference>
<dbReference type="InterPro" id="IPR021133">
    <property type="entry name" value="HEAT_type_2"/>
</dbReference>
<dbReference type="AlphaFoldDB" id="A0A196S971"/>
<evidence type="ECO:0000256" key="2">
    <source>
        <dbReference type="PROSITE-ProRule" id="PRU00103"/>
    </source>
</evidence>
<dbReference type="EMBL" id="LXWW01000363">
    <property type="protein sequence ID" value="OAO13600.1"/>
    <property type="molecule type" value="Genomic_DNA"/>
</dbReference>
<dbReference type="PROSITE" id="PS50077">
    <property type="entry name" value="HEAT_REPEAT"/>
    <property type="match status" value="2"/>
</dbReference>
<dbReference type="OrthoDB" id="340346at2759"/>
<protein>
    <submittedName>
        <fullName evidence="3">Protein phosphatase 2A subunit A2</fullName>
    </submittedName>
</protein>
<feature type="repeat" description="HEAT" evidence="2">
    <location>
        <begin position="80"/>
        <end position="118"/>
    </location>
</feature>
<dbReference type="PANTHER" id="PTHR10648:SF4">
    <property type="entry name" value="PROTEIN PHOSPHATASE 2 (FORMERLY 2A), REGULATORY SUBUNIT A, BETA ISOFORM-RELATED"/>
    <property type="match status" value="1"/>
</dbReference>
<name>A0A196S971_BLAHN</name>
<organism evidence="3 4">
    <name type="scientific">Blastocystis sp. subtype 1 (strain ATCC 50177 / NandII)</name>
    <dbReference type="NCBI Taxonomy" id="478820"/>
    <lineage>
        <taxon>Eukaryota</taxon>
        <taxon>Sar</taxon>
        <taxon>Stramenopiles</taxon>
        <taxon>Bigyra</taxon>
        <taxon>Opalozoa</taxon>
        <taxon>Opalinata</taxon>
        <taxon>Blastocystidae</taxon>
        <taxon>Blastocystis</taxon>
    </lineage>
</organism>
<proteinExistence type="predicted"/>
<comment type="caution">
    <text evidence="3">The sequence shown here is derived from an EMBL/GenBank/DDBJ whole genome shotgun (WGS) entry which is preliminary data.</text>
</comment>
<evidence type="ECO:0000313" key="3">
    <source>
        <dbReference type="EMBL" id="OAO13600.1"/>
    </source>
</evidence>
<keyword evidence="4" id="KW-1185">Reference proteome</keyword>
<dbReference type="SUPFAM" id="SSF48371">
    <property type="entry name" value="ARM repeat"/>
    <property type="match status" value="1"/>
</dbReference>
<dbReference type="STRING" id="478820.A0A196S971"/>
<feature type="repeat" description="HEAT" evidence="2">
    <location>
        <begin position="281"/>
        <end position="319"/>
    </location>
</feature>
<dbReference type="InterPro" id="IPR051023">
    <property type="entry name" value="PP2A_Regulatory_Subunit_A"/>
</dbReference>
<dbReference type="Gene3D" id="1.25.10.10">
    <property type="entry name" value="Leucine-rich Repeat Variant"/>
    <property type="match status" value="1"/>
</dbReference>
<dbReference type="GO" id="GO:0005829">
    <property type="term" value="C:cytosol"/>
    <property type="evidence" value="ECO:0007669"/>
    <property type="project" value="TreeGrafter"/>
</dbReference>
<gene>
    <name evidence="3" type="ORF">AV274_4707</name>
</gene>
<evidence type="ECO:0000256" key="1">
    <source>
        <dbReference type="ARBA" id="ARBA00022737"/>
    </source>
</evidence>
<dbReference type="Proteomes" id="UP000078348">
    <property type="component" value="Unassembled WGS sequence"/>
</dbReference>
<dbReference type="InterPro" id="IPR016024">
    <property type="entry name" value="ARM-type_fold"/>
</dbReference>
<dbReference type="InterPro" id="IPR011989">
    <property type="entry name" value="ARM-like"/>
</dbReference>
<dbReference type="GO" id="GO:0005634">
    <property type="term" value="C:nucleus"/>
    <property type="evidence" value="ECO:0007669"/>
    <property type="project" value="TreeGrafter"/>
</dbReference>
<accession>A0A196S971</accession>
<keyword evidence="1" id="KW-0677">Repeat</keyword>
<reference evidence="3 4" key="1">
    <citation type="submission" date="2016-05" db="EMBL/GenBank/DDBJ databases">
        <title>Nuclear genome of Blastocystis sp. subtype 1 NandII.</title>
        <authorList>
            <person name="Gentekaki E."/>
            <person name="Curtis B."/>
            <person name="Stairs C."/>
            <person name="Eme L."/>
            <person name="Herman E."/>
            <person name="Klimes V."/>
            <person name="Arias M.C."/>
            <person name="Elias M."/>
            <person name="Hilliou F."/>
            <person name="Klute M."/>
            <person name="Malik S.-B."/>
            <person name="Pightling A."/>
            <person name="Rachubinski R."/>
            <person name="Salas D."/>
            <person name="Schlacht A."/>
            <person name="Suga H."/>
            <person name="Archibald J."/>
            <person name="Ball S.G."/>
            <person name="Clark G."/>
            <person name="Dacks J."/>
            <person name="Van Der Giezen M."/>
            <person name="Tsaousis A."/>
            <person name="Roger A."/>
        </authorList>
    </citation>
    <scope>NUCLEOTIDE SEQUENCE [LARGE SCALE GENOMIC DNA]</scope>
    <source>
        <strain evidence="4">ATCC 50177 / NandII</strain>
    </source>
</reference>